<dbReference type="STRING" id="33881.NS184_13520"/>
<protein>
    <recommendedName>
        <fullName evidence="3">Hydroxyurea phosphotransferase</fullName>
    </recommendedName>
</protein>
<accession>A0A175RLG2</accession>
<dbReference type="EMBL" id="LDQC01000079">
    <property type="protein sequence ID" value="KTR03649.1"/>
    <property type="molecule type" value="Genomic_DNA"/>
</dbReference>
<comment type="caution">
    <text evidence="1">The sequence shown here is derived from an EMBL/GenBank/DDBJ whole genome shotgun (WGS) entry which is preliminary data.</text>
</comment>
<dbReference type="GO" id="GO:0016773">
    <property type="term" value="F:phosphotransferase activity, alcohol group as acceptor"/>
    <property type="evidence" value="ECO:0007669"/>
    <property type="project" value="InterPro"/>
</dbReference>
<dbReference type="OrthoDB" id="3638028at2"/>
<dbReference type="Pfam" id="PF04655">
    <property type="entry name" value="APH_6_hur"/>
    <property type="match status" value="1"/>
</dbReference>
<proteinExistence type="predicted"/>
<dbReference type="Proteomes" id="UP000078252">
    <property type="component" value="Unassembled WGS sequence"/>
</dbReference>
<dbReference type="InterPro" id="IPR011009">
    <property type="entry name" value="Kinase-like_dom_sf"/>
</dbReference>
<evidence type="ECO:0000313" key="1">
    <source>
        <dbReference type="EMBL" id="KTR03649.1"/>
    </source>
</evidence>
<gene>
    <name evidence="1" type="ORF">NS184_13520</name>
</gene>
<dbReference type="GO" id="GO:0019748">
    <property type="term" value="P:secondary metabolic process"/>
    <property type="evidence" value="ECO:0007669"/>
    <property type="project" value="InterPro"/>
</dbReference>
<name>A0A175RLG2_9MICO</name>
<dbReference type="Gene3D" id="3.90.1200.10">
    <property type="match status" value="1"/>
</dbReference>
<dbReference type="SUPFAM" id="SSF56112">
    <property type="entry name" value="Protein kinase-like (PK-like)"/>
    <property type="match status" value="1"/>
</dbReference>
<dbReference type="InterPro" id="IPR006748">
    <property type="entry name" value="NH2Glyco/OHUrea_AB-resist_kin"/>
</dbReference>
<organism evidence="1 2">
    <name type="scientific">Curtobacterium luteum</name>
    <dbReference type="NCBI Taxonomy" id="33881"/>
    <lineage>
        <taxon>Bacteria</taxon>
        <taxon>Bacillati</taxon>
        <taxon>Actinomycetota</taxon>
        <taxon>Actinomycetes</taxon>
        <taxon>Micrococcales</taxon>
        <taxon>Microbacteriaceae</taxon>
        <taxon>Curtobacterium</taxon>
    </lineage>
</organism>
<evidence type="ECO:0008006" key="3">
    <source>
        <dbReference type="Google" id="ProtNLM"/>
    </source>
</evidence>
<reference evidence="1 2" key="1">
    <citation type="journal article" date="2016" name="Front. Microbiol.">
        <title>Genomic Resource of Rice Seed Associated Bacteria.</title>
        <authorList>
            <person name="Midha S."/>
            <person name="Bansal K."/>
            <person name="Sharma S."/>
            <person name="Kumar N."/>
            <person name="Patil P.P."/>
            <person name="Chaudhry V."/>
            <person name="Patil P.B."/>
        </authorList>
    </citation>
    <scope>NUCLEOTIDE SEQUENCE [LARGE SCALE GENOMIC DNA]</scope>
    <source>
        <strain evidence="1 2">NS184</strain>
    </source>
</reference>
<sequence length="298" mass="32506">MIPGVWPTEDDWRRTVPERLAAAVERWGLRVGPEVSGGSVSHVRSVTTADGEPAVLKLSFPHREARDESAALTWWDGRGAVRLLGSDPEDPYVLLLERCEPGTRLGDRDDLGATERLTIGADAVARLWAAGVPAESPFERLVDVCDEWADLAEHRMETLAPPLDPGIVRHGVALLRELPRTAPQEVVVHGDHNPGNVLAAERAPWLVIDPKPMTGDPAYDLCPLLMQVDDPFALPDPVSEVVERTALVADRTGLDPERIHAWSVARLVESALWYVSRGELPEAQDDAARAARIAALLG</sequence>
<dbReference type="AlphaFoldDB" id="A0A175RLG2"/>
<dbReference type="PATRIC" id="fig|33881.3.peg.3118"/>
<evidence type="ECO:0000313" key="2">
    <source>
        <dbReference type="Proteomes" id="UP000078252"/>
    </source>
</evidence>